<name>A0A7X2J0V2_9BACI</name>
<keyword evidence="3" id="KW-1185">Reference proteome</keyword>
<keyword evidence="2" id="KW-0378">Hydrolase</keyword>
<organism evidence="2 3">
    <name type="scientific">Metabacillus lacus</name>
    <dbReference type="NCBI Taxonomy" id="1983721"/>
    <lineage>
        <taxon>Bacteria</taxon>
        <taxon>Bacillati</taxon>
        <taxon>Bacillota</taxon>
        <taxon>Bacilli</taxon>
        <taxon>Bacillales</taxon>
        <taxon>Bacillaceae</taxon>
        <taxon>Metabacillus</taxon>
    </lineage>
</organism>
<dbReference type="GO" id="GO:0016787">
    <property type="term" value="F:hydrolase activity"/>
    <property type="evidence" value="ECO:0007669"/>
    <property type="project" value="UniProtKB-KW"/>
</dbReference>
<sequence length="312" mass="35735">MMMWISLLWTLVAVLVCCIVLCTLLANAIIFPRKFSYEDTFRKGVMSGEINENTFHQYRKEEVFIDSYHGYEIHGMLFSVAESKKAILIAHGITWSLFGSLKYVPMFQRMGYSVLLCDHRYHGLSGGDHTSFGYFEKDDFKAWIDFLEEKFGKGAVIGVLGESLGAASALQCIKEETRIAYCIADCAFHDFTSLLRLRLVQDFRVRFYPLITITSLIIKFRCGWSFSQISPIKGLENISTPILFIHGSDDSFIPVEMSRKMYKLAAGLKRLYLVPKAEHAKAFLTDPKRYEKMVGDFIKEVENKQLSLKELS</sequence>
<protein>
    <submittedName>
        <fullName evidence="2">Alpha/beta fold hydrolase</fullName>
    </submittedName>
</protein>
<gene>
    <name evidence="2" type="ORF">GJU40_14550</name>
</gene>
<dbReference type="Pfam" id="PF12146">
    <property type="entry name" value="Hydrolase_4"/>
    <property type="match status" value="1"/>
</dbReference>
<dbReference type="PANTHER" id="PTHR43358">
    <property type="entry name" value="ALPHA/BETA-HYDROLASE"/>
    <property type="match status" value="1"/>
</dbReference>
<evidence type="ECO:0000313" key="2">
    <source>
        <dbReference type="EMBL" id="MRX73366.1"/>
    </source>
</evidence>
<proteinExistence type="predicted"/>
<feature type="domain" description="Serine aminopeptidase S33" evidence="1">
    <location>
        <begin position="82"/>
        <end position="181"/>
    </location>
</feature>
<reference evidence="2 3" key="1">
    <citation type="submission" date="2019-11" db="EMBL/GenBank/DDBJ databases">
        <title>Bacillus lacus genome.</title>
        <authorList>
            <person name="Allen C.J."/>
            <person name="Newman J.D."/>
        </authorList>
    </citation>
    <scope>NUCLEOTIDE SEQUENCE [LARGE SCALE GENOMIC DNA]</scope>
    <source>
        <strain evidence="2 3">KCTC 33946</strain>
    </source>
</reference>
<dbReference type="InterPro" id="IPR022742">
    <property type="entry name" value="Hydrolase_4"/>
</dbReference>
<dbReference type="SUPFAM" id="SSF53474">
    <property type="entry name" value="alpha/beta-Hydrolases"/>
    <property type="match status" value="1"/>
</dbReference>
<evidence type="ECO:0000259" key="1">
    <source>
        <dbReference type="Pfam" id="PF12146"/>
    </source>
</evidence>
<accession>A0A7X2J0V2</accession>
<evidence type="ECO:0000313" key="3">
    <source>
        <dbReference type="Proteomes" id="UP000448867"/>
    </source>
</evidence>
<dbReference type="EMBL" id="WKKI01000033">
    <property type="protein sequence ID" value="MRX73366.1"/>
    <property type="molecule type" value="Genomic_DNA"/>
</dbReference>
<dbReference type="PANTHER" id="PTHR43358:SF5">
    <property type="entry name" value="EXPORTED PROTEIN"/>
    <property type="match status" value="1"/>
</dbReference>
<dbReference type="RefSeq" id="WP_170289421.1">
    <property type="nucleotide sequence ID" value="NZ_WKKI01000033.1"/>
</dbReference>
<dbReference type="AlphaFoldDB" id="A0A7X2J0V2"/>
<dbReference type="Gene3D" id="3.40.50.1820">
    <property type="entry name" value="alpha/beta hydrolase"/>
    <property type="match status" value="1"/>
</dbReference>
<dbReference type="Proteomes" id="UP000448867">
    <property type="component" value="Unassembled WGS sequence"/>
</dbReference>
<comment type="caution">
    <text evidence="2">The sequence shown here is derived from an EMBL/GenBank/DDBJ whole genome shotgun (WGS) entry which is preliminary data.</text>
</comment>
<dbReference type="InterPro" id="IPR029058">
    <property type="entry name" value="AB_hydrolase_fold"/>
</dbReference>
<dbReference type="InterPro" id="IPR052920">
    <property type="entry name" value="DNA-binding_regulatory"/>
</dbReference>